<name>A0A495J223_9SPHI</name>
<evidence type="ECO:0000256" key="1">
    <source>
        <dbReference type="SAM" id="SignalP"/>
    </source>
</evidence>
<comment type="caution">
    <text evidence="2">The sequence shown here is derived from an EMBL/GenBank/DDBJ whole genome shotgun (WGS) entry which is preliminary data.</text>
</comment>
<gene>
    <name evidence="2" type="ORF">BDD43_2565</name>
</gene>
<evidence type="ECO:0008006" key="4">
    <source>
        <dbReference type="Google" id="ProtNLM"/>
    </source>
</evidence>
<evidence type="ECO:0000313" key="3">
    <source>
        <dbReference type="Proteomes" id="UP000268007"/>
    </source>
</evidence>
<proteinExistence type="predicted"/>
<sequence>MKRIHFLAILCSLFIHSAIFAQTKTVDFSGNWTLSTDKSSFGSLPAVVAVQQVNITQTSDKLTIVSINGENKNTYINTLDTQPANMITGAGAKITSTIQPNGEKSLKRMLKVSVPNEYDKLQYTRDEQWELSADNKTLTMAVTVTPDGGGDPYSFIAVYSKQ</sequence>
<dbReference type="EMBL" id="RBKU01000001">
    <property type="protein sequence ID" value="RKR82388.1"/>
    <property type="molecule type" value="Genomic_DNA"/>
</dbReference>
<accession>A0A495J223</accession>
<organism evidence="2 3">
    <name type="scientific">Mucilaginibacter gracilis</name>
    <dbReference type="NCBI Taxonomy" id="423350"/>
    <lineage>
        <taxon>Bacteria</taxon>
        <taxon>Pseudomonadati</taxon>
        <taxon>Bacteroidota</taxon>
        <taxon>Sphingobacteriia</taxon>
        <taxon>Sphingobacteriales</taxon>
        <taxon>Sphingobacteriaceae</taxon>
        <taxon>Mucilaginibacter</taxon>
    </lineage>
</organism>
<evidence type="ECO:0000313" key="2">
    <source>
        <dbReference type="EMBL" id="RKR82388.1"/>
    </source>
</evidence>
<reference evidence="2 3" key="1">
    <citation type="submission" date="2018-10" db="EMBL/GenBank/DDBJ databases">
        <title>Genomic Encyclopedia of Archaeal and Bacterial Type Strains, Phase II (KMG-II): from individual species to whole genera.</title>
        <authorList>
            <person name="Goeker M."/>
        </authorList>
    </citation>
    <scope>NUCLEOTIDE SEQUENCE [LARGE SCALE GENOMIC DNA]</scope>
    <source>
        <strain evidence="2 3">DSM 18602</strain>
    </source>
</reference>
<keyword evidence="3" id="KW-1185">Reference proteome</keyword>
<keyword evidence="1" id="KW-0732">Signal</keyword>
<dbReference type="Proteomes" id="UP000268007">
    <property type="component" value="Unassembled WGS sequence"/>
</dbReference>
<feature type="chain" id="PRO_5019790922" description="Lipocalin-like protein" evidence="1">
    <location>
        <begin position="22"/>
        <end position="162"/>
    </location>
</feature>
<dbReference type="RefSeq" id="WP_121197991.1">
    <property type="nucleotide sequence ID" value="NZ_RBKU01000001.1"/>
</dbReference>
<dbReference type="AlphaFoldDB" id="A0A495J223"/>
<dbReference type="OrthoDB" id="799853at2"/>
<protein>
    <recommendedName>
        <fullName evidence="4">Lipocalin-like protein</fullName>
    </recommendedName>
</protein>
<feature type="signal peptide" evidence="1">
    <location>
        <begin position="1"/>
        <end position="21"/>
    </location>
</feature>